<keyword evidence="3" id="KW-1185">Reference proteome</keyword>
<evidence type="ECO:0000313" key="3">
    <source>
        <dbReference type="Proteomes" id="UP000036403"/>
    </source>
</evidence>
<reference evidence="2 3" key="1">
    <citation type="submission" date="2015-04" db="EMBL/GenBank/DDBJ databases">
        <title>Lasius niger genome sequencing.</title>
        <authorList>
            <person name="Konorov E.A."/>
            <person name="Nikitin M.A."/>
            <person name="Kirill M.V."/>
            <person name="Chang P."/>
        </authorList>
    </citation>
    <scope>NUCLEOTIDE SEQUENCE [LARGE SCALE GENOMIC DNA]</scope>
    <source>
        <tissue evidence="2">Whole</tissue>
    </source>
</reference>
<sequence length="53" mass="6015">LEITDGKELTEEFFQEELHPKISLHQPKFAKPKGPPNRGAKRITKVQELASSD</sequence>
<feature type="non-terminal residue" evidence="2">
    <location>
        <position position="1"/>
    </location>
</feature>
<comment type="caution">
    <text evidence="2">The sequence shown here is derived from an EMBL/GenBank/DDBJ whole genome shotgun (WGS) entry which is preliminary data.</text>
</comment>
<dbReference type="PaxDb" id="67767-A0A0J7MTS4"/>
<organism evidence="2 3">
    <name type="scientific">Lasius niger</name>
    <name type="common">Black garden ant</name>
    <dbReference type="NCBI Taxonomy" id="67767"/>
    <lineage>
        <taxon>Eukaryota</taxon>
        <taxon>Metazoa</taxon>
        <taxon>Ecdysozoa</taxon>
        <taxon>Arthropoda</taxon>
        <taxon>Hexapoda</taxon>
        <taxon>Insecta</taxon>
        <taxon>Pterygota</taxon>
        <taxon>Neoptera</taxon>
        <taxon>Endopterygota</taxon>
        <taxon>Hymenoptera</taxon>
        <taxon>Apocrita</taxon>
        <taxon>Aculeata</taxon>
        <taxon>Formicoidea</taxon>
        <taxon>Formicidae</taxon>
        <taxon>Formicinae</taxon>
        <taxon>Lasius</taxon>
        <taxon>Lasius</taxon>
    </lineage>
</organism>
<accession>A0A0J7MTS4</accession>
<name>A0A0J7MTS4_LASNI</name>
<proteinExistence type="predicted"/>
<gene>
    <name evidence="2" type="ORF">RF55_18834</name>
</gene>
<dbReference type="Proteomes" id="UP000036403">
    <property type="component" value="Unassembled WGS sequence"/>
</dbReference>
<dbReference type="STRING" id="67767.A0A0J7MTS4"/>
<dbReference type="EMBL" id="LBMM01018019">
    <property type="protein sequence ID" value="KMQ83900.1"/>
    <property type="molecule type" value="Genomic_DNA"/>
</dbReference>
<evidence type="ECO:0000256" key="1">
    <source>
        <dbReference type="SAM" id="MobiDB-lite"/>
    </source>
</evidence>
<feature type="region of interest" description="Disordered" evidence="1">
    <location>
        <begin position="17"/>
        <end position="53"/>
    </location>
</feature>
<dbReference type="OrthoDB" id="10006997at2759"/>
<evidence type="ECO:0000313" key="2">
    <source>
        <dbReference type="EMBL" id="KMQ83900.1"/>
    </source>
</evidence>
<dbReference type="AlphaFoldDB" id="A0A0J7MTS4"/>
<protein>
    <submittedName>
        <fullName evidence="2">Twinfilin-like protein</fullName>
    </submittedName>
</protein>